<comment type="subcellular location">
    <subcellularLocation>
        <location evidence="2">Endomembrane system</location>
    </subcellularLocation>
    <subcellularLocation>
        <location evidence="1 13">Membrane</location>
        <topology evidence="1 13">Multi-pass membrane protein</topology>
    </subcellularLocation>
</comment>
<evidence type="ECO:0000256" key="7">
    <source>
        <dbReference type="ARBA" id="ARBA00022840"/>
    </source>
</evidence>
<keyword evidence="6 13" id="KW-0547">Nucleotide-binding</keyword>
<dbReference type="InterPro" id="IPR023299">
    <property type="entry name" value="ATPase_P-typ_cyto_dom_N"/>
</dbReference>
<dbReference type="CDD" id="cd02073">
    <property type="entry name" value="P-type_ATPase_APLT_Dnf-like"/>
    <property type="match status" value="1"/>
</dbReference>
<dbReference type="InterPro" id="IPR059000">
    <property type="entry name" value="ATPase_P-type_domA"/>
</dbReference>
<dbReference type="SUPFAM" id="SSF81660">
    <property type="entry name" value="Metal cation-transporting ATPase, ATP-binding domain N"/>
    <property type="match status" value="1"/>
</dbReference>
<gene>
    <name evidence="18" type="primary">LOC106467219</name>
</gene>
<dbReference type="InterPro" id="IPR023298">
    <property type="entry name" value="ATPase_P-typ_TM_dom_sf"/>
</dbReference>
<feature type="transmembrane region" description="Helical" evidence="13">
    <location>
        <begin position="893"/>
        <end position="912"/>
    </location>
</feature>
<dbReference type="InterPro" id="IPR006539">
    <property type="entry name" value="P-type_ATPase_IV"/>
</dbReference>
<dbReference type="InterPro" id="IPR008250">
    <property type="entry name" value="ATPase_P-typ_transduc_dom_A_sf"/>
</dbReference>
<dbReference type="Pfam" id="PF16212">
    <property type="entry name" value="PhoLip_ATPase_C"/>
    <property type="match status" value="1"/>
</dbReference>
<dbReference type="InterPro" id="IPR018303">
    <property type="entry name" value="ATPase_P-typ_P_site"/>
</dbReference>
<dbReference type="SFLD" id="SFLDF00027">
    <property type="entry name" value="p-type_atpase"/>
    <property type="match status" value="1"/>
</dbReference>
<dbReference type="InterPro" id="IPR032631">
    <property type="entry name" value="P-type_ATPase_N"/>
</dbReference>
<dbReference type="InterPro" id="IPR023214">
    <property type="entry name" value="HAD_sf"/>
</dbReference>
<reference evidence="18" key="1">
    <citation type="submission" date="2025-08" db="UniProtKB">
        <authorList>
            <consortium name="RefSeq"/>
        </authorList>
    </citation>
    <scope>IDENTIFICATION</scope>
    <source>
        <tissue evidence="18">Muscle</tissue>
    </source>
</reference>
<dbReference type="Pfam" id="PF00122">
    <property type="entry name" value="E1-E2_ATPase"/>
    <property type="match status" value="1"/>
</dbReference>
<dbReference type="EC" id="7.6.2.1" evidence="13"/>
<feature type="domain" description="P-type ATPase N-terminal" evidence="15">
    <location>
        <begin position="53"/>
        <end position="107"/>
    </location>
</feature>
<protein>
    <recommendedName>
        <fullName evidence="13">Phospholipid-transporting ATPase</fullName>
        <ecNumber evidence="13">7.6.2.1</ecNumber>
    </recommendedName>
</protein>
<evidence type="ECO:0000259" key="14">
    <source>
        <dbReference type="Pfam" id="PF00122"/>
    </source>
</evidence>
<keyword evidence="7 13" id="KW-0067">ATP-binding</keyword>
<dbReference type="SFLD" id="SFLDS00003">
    <property type="entry name" value="Haloacid_Dehalogenase"/>
    <property type="match status" value="1"/>
</dbReference>
<evidence type="ECO:0000256" key="2">
    <source>
        <dbReference type="ARBA" id="ARBA00004308"/>
    </source>
</evidence>
<feature type="transmembrane region" description="Helical" evidence="13">
    <location>
        <begin position="978"/>
        <end position="997"/>
    </location>
</feature>
<keyword evidence="9 13" id="KW-1278">Translocase</keyword>
<feature type="domain" description="P-type ATPase C-terminal" evidence="16">
    <location>
        <begin position="829"/>
        <end position="1075"/>
    </location>
</feature>
<evidence type="ECO:0000259" key="16">
    <source>
        <dbReference type="Pfam" id="PF16212"/>
    </source>
</evidence>
<dbReference type="SUPFAM" id="SSF81665">
    <property type="entry name" value="Calcium ATPase, transmembrane domain M"/>
    <property type="match status" value="1"/>
</dbReference>
<evidence type="ECO:0000256" key="4">
    <source>
        <dbReference type="ARBA" id="ARBA00022692"/>
    </source>
</evidence>
<keyword evidence="4 13" id="KW-0812">Transmembrane</keyword>
<dbReference type="NCBIfam" id="TIGR01494">
    <property type="entry name" value="ATPase_P-type"/>
    <property type="match status" value="2"/>
</dbReference>
<feature type="transmembrane region" description="Helical" evidence="13">
    <location>
        <begin position="1009"/>
        <end position="1031"/>
    </location>
</feature>
<comment type="similarity">
    <text evidence="3 13">Belongs to the cation transport ATPase (P-type) (TC 3.A.3) family. Type IV subfamily.</text>
</comment>
<evidence type="ECO:0000259" key="15">
    <source>
        <dbReference type="Pfam" id="PF16209"/>
    </source>
</evidence>
<keyword evidence="8 13" id="KW-0460">Magnesium</keyword>
<dbReference type="PANTHER" id="PTHR24092:SF175">
    <property type="entry name" value="PHOSPHOLIPID-TRANSPORTING ATPASE"/>
    <property type="match status" value="1"/>
</dbReference>
<evidence type="ECO:0000256" key="10">
    <source>
        <dbReference type="ARBA" id="ARBA00022989"/>
    </source>
</evidence>
<evidence type="ECO:0000256" key="3">
    <source>
        <dbReference type="ARBA" id="ARBA00008109"/>
    </source>
</evidence>
<dbReference type="InterPro" id="IPR032630">
    <property type="entry name" value="P_typ_ATPase_c"/>
</dbReference>
<dbReference type="SUPFAM" id="SSF81653">
    <property type="entry name" value="Calcium ATPase, transduction domain A"/>
    <property type="match status" value="1"/>
</dbReference>
<dbReference type="InterPro" id="IPR036412">
    <property type="entry name" value="HAD-like_sf"/>
</dbReference>
<evidence type="ECO:0000313" key="17">
    <source>
        <dbReference type="Proteomes" id="UP000694941"/>
    </source>
</evidence>
<evidence type="ECO:0000256" key="8">
    <source>
        <dbReference type="ARBA" id="ARBA00022842"/>
    </source>
</evidence>
<dbReference type="PRINTS" id="PR00119">
    <property type="entry name" value="CATATPASE"/>
</dbReference>
<keyword evidence="11 13" id="KW-0472">Membrane</keyword>
<keyword evidence="10 13" id="KW-1133">Transmembrane helix</keyword>
<sequence>MKLKSNDGIFGLKLKNIRRFIGKASSRKSFSQSRLVYVGHKHPPGSEDEVEVEERFPDNTIVTSKYTIWNFIPKNLYEQFRRIANFYFLCIAVIQLSINSPVSPLTSLAPLIFVVTITAVKQGYEDWLRHKADRIVNHMHVRVIRNGKITRTRSQDIKVGDIVKVKSDEEFPCDLVMLSSSNTEGVCYITTANLDGETNLKVHECLPETRDYQTAESFSSFCASIECEEPTANLYTFIGRMTCYKNIQETSIGSLGPVHLLLKGARLKNTNFVYGCCVYTGPETKLSLNLNLTYNKFSTVERSMNKFLIFFLVLLVVEVSLATGMKYFYQNDPVRGIPWYLPVDDSISAKGVLSDLLVFVVLFNYIIPISLYVTIEMVKFTGSLFLTWDAELYDSSSDEYAKCNSSDLNEELGQVEYLFTDKTGTLTENDMVFRHCSIDAVKYTEYSGMLCKVSESQQRSPEPLFHYVGAVESFLLVLAVCNTVQTFNNGTLSQLNNFHNSSNLEYHASSPDEKALVDACWRLGVILHGVFNDTYYVTFKGKLHKFERLHILEFDFNRKCMSVIIRNEEGNIYLLCKGAESTVVKKCVSGPKNDTLTHVNDYALEGLRILVVAHKQLSEAEFQNFDIKIKTARAEMVNREEKVLRVFEEIEQNMTLLGATAVEDRLQDGVCDTLSALKEAGIKVWVLTGDKEETAINISYLSGHFQKDMELLKLICQRTSSQCHRQLNKIKILMEKEPIKSYALVVDGLTLTFLLSELRDEFYKVCCQCTGVLCCRMSPIQKAEVVKFIKNGSEKVVTAAIGDGANDVSMIQEAHVGLGIIGKEGRQAVRCSDFAFARFRFLLRVLLVHGHYYYIRISTLVQYFFYKNIAFIIPQAYFASYSAFSSQPIYHSFYLMFYNIFFTSLPILVFGLTEQHLSQKTLLDKPHLYRNIRRNAKMTKLQFTKWIIQGFWHSLVLYFGTHLFWIKNTSCFLDGQSLGLWSFGTSVFHILVLIVNLKLCLHTRYWTKLFLFSLLATILGFMGFNFLYSGVMWHSNTMFWVYMKLLSSPSFWLLSIILIVTALLPDILILLMNEYSFSHRNMFDRSKKYSSINSSTTETTLLVNRRPLITRKEGFQGDDYKTRIKQMVQSSESSENTEDFLLESKSKSRYQGDDQQTRIRKAVLHTPSWFAETKSTEQEEIKMLETEL</sequence>
<dbReference type="Pfam" id="PF13246">
    <property type="entry name" value="Cation_ATPase"/>
    <property type="match status" value="1"/>
</dbReference>
<dbReference type="Gene3D" id="3.40.50.1000">
    <property type="entry name" value="HAD superfamily/HAD-like"/>
    <property type="match status" value="1"/>
</dbReference>
<dbReference type="Gene3D" id="2.70.150.10">
    <property type="entry name" value="Calcium-transporting ATPase, cytoplasmic transduction domain A"/>
    <property type="match status" value="1"/>
</dbReference>
<keyword evidence="5" id="KW-0479">Metal-binding</keyword>
<dbReference type="SUPFAM" id="SSF56784">
    <property type="entry name" value="HAD-like"/>
    <property type="match status" value="1"/>
</dbReference>
<proteinExistence type="inferred from homology"/>
<feature type="transmembrane region" description="Helical" evidence="13">
    <location>
        <begin position="307"/>
        <end position="329"/>
    </location>
</feature>
<evidence type="ECO:0000256" key="11">
    <source>
        <dbReference type="ARBA" id="ARBA00023136"/>
    </source>
</evidence>
<evidence type="ECO:0000256" key="13">
    <source>
        <dbReference type="RuleBase" id="RU362033"/>
    </source>
</evidence>
<dbReference type="PANTHER" id="PTHR24092">
    <property type="entry name" value="PROBABLE PHOSPHOLIPID-TRANSPORTING ATPASE"/>
    <property type="match status" value="1"/>
</dbReference>
<dbReference type="GeneID" id="106467219"/>
<dbReference type="InterPro" id="IPR044492">
    <property type="entry name" value="P_typ_ATPase_HD_dom"/>
</dbReference>
<feature type="domain" description="P-type ATPase A" evidence="14">
    <location>
        <begin position="140"/>
        <end position="198"/>
    </location>
</feature>
<comment type="catalytic activity">
    <reaction evidence="12 13">
        <text>ATP + H2O + phospholipidSide 1 = ADP + phosphate + phospholipidSide 2.</text>
        <dbReference type="EC" id="7.6.2.1"/>
    </reaction>
</comment>
<evidence type="ECO:0000313" key="18">
    <source>
        <dbReference type="RefSeq" id="XP_013783004.1"/>
    </source>
</evidence>
<evidence type="ECO:0000256" key="1">
    <source>
        <dbReference type="ARBA" id="ARBA00004141"/>
    </source>
</evidence>
<name>A0ABM1BJ35_LIMPO</name>
<feature type="transmembrane region" description="Helical" evidence="13">
    <location>
        <begin position="943"/>
        <end position="966"/>
    </location>
</feature>
<evidence type="ECO:0000256" key="6">
    <source>
        <dbReference type="ARBA" id="ARBA00022741"/>
    </source>
</evidence>
<dbReference type="Gene3D" id="3.40.1110.10">
    <property type="entry name" value="Calcium-transporting ATPase, cytoplasmic domain N"/>
    <property type="match status" value="1"/>
</dbReference>
<dbReference type="RefSeq" id="XP_013783004.1">
    <property type="nucleotide sequence ID" value="XM_013927550.2"/>
</dbReference>
<evidence type="ECO:0000256" key="5">
    <source>
        <dbReference type="ARBA" id="ARBA00022723"/>
    </source>
</evidence>
<keyword evidence="17" id="KW-1185">Reference proteome</keyword>
<evidence type="ECO:0000256" key="12">
    <source>
        <dbReference type="ARBA" id="ARBA00034036"/>
    </source>
</evidence>
<feature type="transmembrane region" description="Helical" evidence="13">
    <location>
        <begin position="853"/>
        <end position="873"/>
    </location>
</feature>
<dbReference type="Pfam" id="PF16209">
    <property type="entry name" value="PhoLip_ATPase_N"/>
    <property type="match status" value="1"/>
</dbReference>
<dbReference type="InterPro" id="IPR001757">
    <property type="entry name" value="P_typ_ATPase"/>
</dbReference>
<organism evidence="17 18">
    <name type="scientific">Limulus polyphemus</name>
    <name type="common">Atlantic horseshoe crab</name>
    <dbReference type="NCBI Taxonomy" id="6850"/>
    <lineage>
        <taxon>Eukaryota</taxon>
        <taxon>Metazoa</taxon>
        <taxon>Ecdysozoa</taxon>
        <taxon>Arthropoda</taxon>
        <taxon>Chelicerata</taxon>
        <taxon>Merostomata</taxon>
        <taxon>Xiphosura</taxon>
        <taxon>Limulidae</taxon>
        <taxon>Limulus</taxon>
    </lineage>
</organism>
<accession>A0ABM1BJ35</accession>
<evidence type="ECO:0000256" key="9">
    <source>
        <dbReference type="ARBA" id="ARBA00022967"/>
    </source>
</evidence>
<feature type="transmembrane region" description="Helical" evidence="13">
    <location>
        <begin position="1051"/>
        <end position="1072"/>
    </location>
</feature>
<dbReference type="SFLD" id="SFLDG00002">
    <property type="entry name" value="C1.7:_P-type_atpase_like"/>
    <property type="match status" value="1"/>
</dbReference>
<dbReference type="Proteomes" id="UP000694941">
    <property type="component" value="Unplaced"/>
</dbReference>
<feature type="transmembrane region" description="Helical" evidence="13">
    <location>
        <begin position="356"/>
        <end position="375"/>
    </location>
</feature>
<dbReference type="PROSITE" id="PS00154">
    <property type="entry name" value="ATPASE_E1_E2"/>
    <property type="match status" value="1"/>
</dbReference>
<dbReference type="NCBIfam" id="TIGR01652">
    <property type="entry name" value="ATPase-Plipid"/>
    <property type="match status" value="1"/>
</dbReference>